<reference evidence="2" key="2">
    <citation type="journal article" date="2014" name="Nat. Commun.">
        <title>The emerging biofuel crop Camelina sativa retains a highly undifferentiated hexaploid genome structure.</title>
        <authorList>
            <person name="Kagale S."/>
            <person name="Koh C."/>
            <person name="Nixon J."/>
            <person name="Bollina V."/>
            <person name="Clarke W.E."/>
            <person name="Tuteja R."/>
            <person name="Spillane C."/>
            <person name="Robinson S.J."/>
            <person name="Links M.G."/>
            <person name="Clarke C."/>
            <person name="Higgins E.E."/>
            <person name="Huebert T."/>
            <person name="Sharpe A.G."/>
            <person name="Parkin I.A."/>
        </authorList>
    </citation>
    <scope>NUCLEOTIDE SEQUENCE [LARGE SCALE GENOMIC DNA]</scope>
    <source>
        <strain evidence="2">r\DH55</strain>
    </source>
</reference>
<organism evidence="2 4">
    <name type="scientific">Camelina sativa</name>
    <name type="common">False flax</name>
    <name type="synonym">Myagrum sativum</name>
    <dbReference type="NCBI Taxonomy" id="90675"/>
    <lineage>
        <taxon>Eukaryota</taxon>
        <taxon>Viridiplantae</taxon>
        <taxon>Streptophyta</taxon>
        <taxon>Embryophyta</taxon>
        <taxon>Tracheophyta</taxon>
        <taxon>Spermatophyta</taxon>
        <taxon>Magnoliopsida</taxon>
        <taxon>eudicotyledons</taxon>
        <taxon>Gunneridae</taxon>
        <taxon>Pentapetalae</taxon>
        <taxon>rosids</taxon>
        <taxon>malvids</taxon>
        <taxon>Brassicales</taxon>
        <taxon>Brassicaceae</taxon>
        <taxon>Camelineae</taxon>
        <taxon>Camelina</taxon>
    </lineage>
</organism>
<dbReference type="Pfam" id="PF13259">
    <property type="entry name" value="clamp_Gag1-like"/>
    <property type="match status" value="1"/>
</dbReference>
<feature type="domain" description="Gag1-like clamp" evidence="1">
    <location>
        <begin position="73"/>
        <end position="113"/>
    </location>
</feature>
<reference evidence="3 4" key="3">
    <citation type="submission" date="2025-05" db="UniProtKB">
        <authorList>
            <consortium name="RefSeq"/>
        </authorList>
    </citation>
    <scope>IDENTIFICATION</scope>
    <source>
        <tissue evidence="3 4">Leaf</tissue>
    </source>
</reference>
<dbReference type="RefSeq" id="XP_010427215.1">
    <property type="nucleotide sequence ID" value="XM_010428913.2"/>
</dbReference>
<name>A0ABM0TJ94_CAMSA</name>
<evidence type="ECO:0000313" key="2">
    <source>
        <dbReference type="Proteomes" id="UP000694864"/>
    </source>
</evidence>
<evidence type="ECO:0000259" key="1">
    <source>
        <dbReference type="Pfam" id="PF13259"/>
    </source>
</evidence>
<reference evidence="2" key="1">
    <citation type="journal article" date="1997" name="Nucleic Acids Res.">
        <title>tRNAscan-SE: a program for improved detection of transfer RNA genes in genomic sequence.</title>
        <authorList>
            <person name="Lowe T.M."/>
            <person name="Eddy S.R."/>
        </authorList>
    </citation>
    <scope>NUCLEOTIDE SEQUENCE [LARGE SCALE GENOMIC DNA]</scope>
    <source>
        <strain evidence="2">r\DH55</strain>
    </source>
</reference>
<accession>A0ABM0TJ94</accession>
<keyword evidence="2" id="KW-1185">Reference proteome</keyword>
<dbReference type="GeneID" id="104712097"/>
<dbReference type="InterPro" id="IPR025124">
    <property type="entry name" value="Gag1-like_clamp"/>
</dbReference>
<dbReference type="Proteomes" id="UP000694864">
    <property type="component" value="Chromosome 9"/>
</dbReference>
<dbReference type="PANTHER" id="PTHR33373:SF28">
    <property type="entry name" value="OS07G0479600 PROTEIN"/>
    <property type="match status" value="1"/>
</dbReference>
<gene>
    <name evidence="3 4" type="primary">LOC104712097</name>
</gene>
<proteinExistence type="predicted"/>
<sequence length="113" mass="13162">MELYTANCLSNDNKPTLELSKLVKEEKTSVNTNSENNLTLLVNHGAKVWQENREKWVGDQSRQRKHTAKDQIISWSTTYEDLLSTHEPFSESIPLPEMVDFLVDIWYDEGLYD</sequence>
<protein>
    <submittedName>
        <fullName evidence="3 4">Uncharacterized protein LOC104712097</fullName>
    </submittedName>
</protein>
<evidence type="ECO:0000313" key="3">
    <source>
        <dbReference type="RefSeq" id="XP_010427215.1"/>
    </source>
</evidence>
<dbReference type="PANTHER" id="PTHR33373">
    <property type="entry name" value="OS07G0479600 PROTEIN"/>
    <property type="match status" value="1"/>
</dbReference>
<dbReference type="RefSeq" id="XP_010427216.1">
    <property type="nucleotide sequence ID" value="XM_010428914.2"/>
</dbReference>
<evidence type="ECO:0000313" key="4">
    <source>
        <dbReference type="RefSeq" id="XP_010427216.1"/>
    </source>
</evidence>